<organism evidence="3 4">
    <name type="scientific">Musa troglodytarum</name>
    <name type="common">fe'i banana</name>
    <dbReference type="NCBI Taxonomy" id="320322"/>
    <lineage>
        <taxon>Eukaryota</taxon>
        <taxon>Viridiplantae</taxon>
        <taxon>Streptophyta</taxon>
        <taxon>Embryophyta</taxon>
        <taxon>Tracheophyta</taxon>
        <taxon>Spermatophyta</taxon>
        <taxon>Magnoliopsida</taxon>
        <taxon>Liliopsida</taxon>
        <taxon>Zingiberales</taxon>
        <taxon>Musaceae</taxon>
        <taxon>Musa</taxon>
    </lineage>
</organism>
<evidence type="ECO:0000313" key="3">
    <source>
        <dbReference type="EMBL" id="URE08030.1"/>
    </source>
</evidence>
<dbReference type="AlphaFoldDB" id="A0A9E7K9L5"/>
<keyword evidence="2" id="KW-0472">Membrane</keyword>
<dbReference type="EMBL" id="CP097507">
    <property type="protein sequence ID" value="URE08030.1"/>
    <property type="molecule type" value="Genomic_DNA"/>
</dbReference>
<accession>A0A9E7K9L5</accession>
<reference evidence="3" key="1">
    <citation type="submission" date="2022-05" db="EMBL/GenBank/DDBJ databases">
        <title>The Musa troglodytarum L. genome provides insights into the mechanism of non-climacteric behaviour and enrichment of carotenoids.</title>
        <authorList>
            <person name="Wang J."/>
        </authorList>
    </citation>
    <scope>NUCLEOTIDE SEQUENCE</scope>
    <source>
        <tissue evidence="3">Leaf</tissue>
    </source>
</reference>
<keyword evidence="2" id="KW-1133">Transmembrane helix</keyword>
<evidence type="ECO:0000256" key="1">
    <source>
        <dbReference type="SAM" id="Coils"/>
    </source>
</evidence>
<name>A0A9E7K9L5_9LILI</name>
<keyword evidence="4" id="KW-1185">Reference proteome</keyword>
<keyword evidence="2" id="KW-0812">Transmembrane</keyword>
<protein>
    <submittedName>
        <fullName evidence="3">Uncharacterized protein</fullName>
    </submittedName>
</protein>
<dbReference type="PANTHER" id="PTHR35833:SF1">
    <property type="entry name" value="GALACTOSE-BINDING DOMAIN-CONTAINING PROTEIN"/>
    <property type="match status" value="1"/>
</dbReference>
<keyword evidence="1" id="KW-0175">Coiled coil</keyword>
<gene>
    <name evidence="3" type="ORF">MUK42_34778</name>
</gene>
<feature type="transmembrane region" description="Helical" evidence="2">
    <location>
        <begin position="545"/>
        <end position="564"/>
    </location>
</feature>
<dbReference type="Proteomes" id="UP001055439">
    <property type="component" value="Chromosome 5"/>
</dbReference>
<dbReference type="PANTHER" id="PTHR35833">
    <property type="entry name" value="GALACTOSE-BINDING DOMAIN-LIKE, ARMADILLO-TYPE FOLD PROTEIN-RELATED"/>
    <property type="match status" value="1"/>
</dbReference>
<feature type="coiled-coil region" evidence="1">
    <location>
        <begin position="507"/>
        <end position="534"/>
    </location>
</feature>
<evidence type="ECO:0000256" key="2">
    <source>
        <dbReference type="SAM" id="Phobius"/>
    </source>
</evidence>
<proteinExistence type="predicted"/>
<sequence length="610" mass="68264">MDMELEPRTKALAYKIKATSRESPAQKAANVFDPDLRTHWSTGTNTKEWILLELDMFWRKEMSSNFQLNIANEKAAIAHRTLGTATIAHRTLAAIARTPLSAAVAPLAHHCRSSLPLLSPAAAVDKLDLISLRTYLSQEPCLLSHIRIYNKSVLEWEISVGLRFKPEAFLKVRPRCEAPRREMLMGVTVTGLEPELQPIANYLIPHIISHKQDAHDMHLQTDLTNFPDAAEINIRFFAMLAGPFYPILRLSNERLLIGGELCIGVNVFERLPGVAQPRRSRSPPFAELASSSIAFRSDAVIILLRKAYKESHLGIVCRRWKKAFSMSYLDVLHKAVYKGSIGSSPIVRRRCYNGGCDRTRSRGVEVGGWQQLLPQGLLQVVTILDDEVGKGGQEAGLNGERAALLGRSEFGEEPGHSAALATTATTATTARPKLLPQDITLIPESVWRNLEQMGISKTGVLNDLEKNLCLSLCKLINEFDGAKPVLKELLSSSLMGKPSDPNFQGIRETILQELEEAEIEMELLREEAAFEEASGFLLEEAVPSLTISSFIMSFGLVVIALVSYRERTSELEHDIERQRELENERARTRELQFNLDMEKERQIQINLETI</sequence>
<evidence type="ECO:0000313" key="4">
    <source>
        <dbReference type="Proteomes" id="UP001055439"/>
    </source>
</evidence>
<dbReference type="OrthoDB" id="1739806at2759"/>